<protein>
    <submittedName>
        <fullName evidence="2">Uncharacterized protein</fullName>
    </submittedName>
</protein>
<organism evidence="2 3">
    <name type="scientific">Candidatus Kaiserbacteria bacterium RIFCSPHIGHO2_01_FULL_54_36b</name>
    <dbReference type="NCBI Taxonomy" id="1798483"/>
    <lineage>
        <taxon>Bacteria</taxon>
        <taxon>Candidatus Kaiseribacteriota</taxon>
    </lineage>
</organism>
<gene>
    <name evidence="2" type="ORF">A2704_04015</name>
</gene>
<feature type="region of interest" description="Disordered" evidence="1">
    <location>
        <begin position="85"/>
        <end position="117"/>
    </location>
</feature>
<sequence length="117" mass="12495">MTRTDTITVLPVAAAAQRLARLRHSSPTFISALEEAPLADKIWKCKTVVSATGEACGLAKVRKGVGWGCPPTCPNAGATEEEKADYLASSGKPPKPIMRSPPRAMDRYPPLYVTTAK</sequence>
<name>A0A1F6CKW4_9BACT</name>
<proteinExistence type="predicted"/>
<comment type="caution">
    <text evidence="2">The sequence shown here is derived from an EMBL/GenBank/DDBJ whole genome shotgun (WGS) entry which is preliminary data.</text>
</comment>
<evidence type="ECO:0000313" key="2">
    <source>
        <dbReference type="EMBL" id="OGG49879.1"/>
    </source>
</evidence>
<dbReference type="EMBL" id="MFKW01000062">
    <property type="protein sequence ID" value="OGG49879.1"/>
    <property type="molecule type" value="Genomic_DNA"/>
</dbReference>
<evidence type="ECO:0000256" key="1">
    <source>
        <dbReference type="SAM" id="MobiDB-lite"/>
    </source>
</evidence>
<reference evidence="2 3" key="1">
    <citation type="journal article" date="2016" name="Nat. Commun.">
        <title>Thousands of microbial genomes shed light on interconnected biogeochemical processes in an aquifer system.</title>
        <authorList>
            <person name="Anantharaman K."/>
            <person name="Brown C.T."/>
            <person name="Hug L.A."/>
            <person name="Sharon I."/>
            <person name="Castelle C.J."/>
            <person name="Probst A.J."/>
            <person name="Thomas B.C."/>
            <person name="Singh A."/>
            <person name="Wilkins M.J."/>
            <person name="Karaoz U."/>
            <person name="Brodie E.L."/>
            <person name="Williams K.H."/>
            <person name="Hubbard S.S."/>
            <person name="Banfield J.F."/>
        </authorList>
    </citation>
    <scope>NUCLEOTIDE SEQUENCE [LARGE SCALE GENOMIC DNA]</scope>
</reference>
<dbReference type="AlphaFoldDB" id="A0A1F6CKW4"/>
<dbReference type="Proteomes" id="UP000176445">
    <property type="component" value="Unassembled WGS sequence"/>
</dbReference>
<evidence type="ECO:0000313" key="3">
    <source>
        <dbReference type="Proteomes" id="UP000176445"/>
    </source>
</evidence>
<accession>A0A1F6CKW4</accession>